<dbReference type="AlphaFoldDB" id="A0A1M6LV41"/>
<keyword evidence="4" id="KW-1185">Reference proteome</keyword>
<dbReference type="EMBL" id="FQZN01000056">
    <property type="protein sequence ID" value="SHJ75069.1"/>
    <property type="molecule type" value="Genomic_DNA"/>
</dbReference>
<protein>
    <recommendedName>
        <fullName evidence="2">PH domain-containing protein</fullName>
    </recommendedName>
</protein>
<evidence type="ECO:0000313" key="4">
    <source>
        <dbReference type="Proteomes" id="UP000184192"/>
    </source>
</evidence>
<dbReference type="Proteomes" id="UP000184192">
    <property type="component" value="Unassembled WGS sequence"/>
</dbReference>
<feature type="domain" description="PH" evidence="2">
    <location>
        <begin position="13"/>
        <end position="140"/>
    </location>
</feature>
<keyword evidence="1" id="KW-0812">Transmembrane</keyword>
<evidence type="ECO:0000256" key="1">
    <source>
        <dbReference type="SAM" id="Phobius"/>
    </source>
</evidence>
<accession>A0A1M6LV41</accession>
<feature type="transmembrane region" description="Helical" evidence="1">
    <location>
        <begin position="43"/>
        <end position="66"/>
    </location>
</feature>
<name>A0A1M6LV41_9BACE</name>
<proteinExistence type="predicted"/>
<dbReference type="GeneID" id="92714807"/>
<gene>
    <name evidence="3" type="ORF">SAMN05444350_1564</name>
</gene>
<evidence type="ECO:0000313" key="3">
    <source>
        <dbReference type="EMBL" id="SHJ75069.1"/>
    </source>
</evidence>
<dbReference type="Pfam" id="PF26566">
    <property type="entry name" value="PH_40"/>
    <property type="match status" value="1"/>
</dbReference>
<sequence length="175" mass="20583">MKNKTLTISIPKTWLKITLWGLLSLTILGVTFSIKDTMRTPYFIIIIISIIVLLSFTLIHSCILQYQYMQFDKQTKISIDCHSNQITYIRDNVYLEFSTSDITDFQKVRNENSRRIQEFYYQIYIKDKKTPLIITCVLSSNLEKYIKKKCHVKIADSVSLDKNEYDVILNMISES</sequence>
<keyword evidence="1" id="KW-1133">Transmembrane helix</keyword>
<evidence type="ECO:0000259" key="2">
    <source>
        <dbReference type="Pfam" id="PF26566"/>
    </source>
</evidence>
<organism evidence="3 4">
    <name type="scientific">Bacteroides stercorirosoris</name>
    <dbReference type="NCBI Taxonomy" id="871324"/>
    <lineage>
        <taxon>Bacteria</taxon>
        <taxon>Pseudomonadati</taxon>
        <taxon>Bacteroidota</taxon>
        <taxon>Bacteroidia</taxon>
        <taxon>Bacteroidales</taxon>
        <taxon>Bacteroidaceae</taxon>
        <taxon>Bacteroides</taxon>
    </lineage>
</organism>
<dbReference type="RefSeq" id="WP_025835550.1">
    <property type="nucleotide sequence ID" value="NZ_FQZN01000056.1"/>
</dbReference>
<reference evidence="4" key="1">
    <citation type="submission" date="2016-11" db="EMBL/GenBank/DDBJ databases">
        <authorList>
            <person name="Varghese N."/>
            <person name="Submissions S."/>
        </authorList>
    </citation>
    <scope>NUCLEOTIDE SEQUENCE [LARGE SCALE GENOMIC DNA]</scope>
    <source>
        <strain evidence="4">DSM 26884</strain>
    </source>
</reference>
<keyword evidence="1" id="KW-0472">Membrane</keyword>
<dbReference type="InterPro" id="IPR058916">
    <property type="entry name" value="PH_40"/>
</dbReference>